<evidence type="ECO:0000313" key="1">
    <source>
        <dbReference type="EMBL" id="SVE30196.1"/>
    </source>
</evidence>
<accession>A0A383CCT7</accession>
<organism evidence="1">
    <name type="scientific">marine metagenome</name>
    <dbReference type="NCBI Taxonomy" id="408172"/>
    <lineage>
        <taxon>unclassified sequences</taxon>
        <taxon>metagenomes</taxon>
        <taxon>ecological metagenomes</taxon>
    </lineage>
</organism>
<protein>
    <submittedName>
        <fullName evidence="1">Uncharacterized protein</fullName>
    </submittedName>
</protein>
<reference evidence="1" key="1">
    <citation type="submission" date="2018-05" db="EMBL/GenBank/DDBJ databases">
        <authorList>
            <person name="Lanie J.A."/>
            <person name="Ng W.-L."/>
            <person name="Kazmierczak K.M."/>
            <person name="Andrzejewski T.M."/>
            <person name="Davidsen T.M."/>
            <person name="Wayne K.J."/>
            <person name="Tettelin H."/>
            <person name="Glass J.I."/>
            <person name="Rusch D."/>
            <person name="Podicherti R."/>
            <person name="Tsui H.-C.T."/>
            <person name="Winkler M.E."/>
        </authorList>
    </citation>
    <scope>NUCLEOTIDE SEQUENCE</scope>
</reference>
<sequence>MAVPHINNSTPLSTECDFLDISMPQTLDRKSKTEVELCQVSKRVET</sequence>
<dbReference type="AlphaFoldDB" id="A0A383CCT7"/>
<gene>
    <name evidence="1" type="ORF">METZ01_LOCUS483050</name>
</gene>
<proteinExistence type="predicted"/>
<name>A0A383CCT7_9ZZZZ</name>
<dbReference type="EMBL" id="UINC01207898">
    <property type="protein sequence ID" value="SVE30196.1"/>
    <property type="molecule type" value="Genomic_DNA"/>
</dbReference>